<dbReference type="PANTHER" id="PTHR43570">
    <property type="entry name" value="ALDEHYDE DEHYDROGENASE"/>
    <property type="match status" value="1"/>
</dbReference>
<comment type="similarity">
    <text evidence="1 4 7">Belongs to the aldehyde dehydrogenase family.</text>
</comment>
<dbReference type="SUPFAM" id="SSF53720">
    <property type="entry name" value="ALDH-like"/>
    <property type="match status" value="1"/>
</dbReference>
<proteinExistence type="inferred from homology"/>
<evidence type="ECO:0000256" key="7">
    <source>
        <dbReference type="RuleBase" id="RU003345"/>
    </source>
</evidence>
<evidence type="ECO:0000259" key="8">
    <source>
        <dbReference type="Pfam" id="PF00171"/>
    </source>
</evidence>
<evidence type="ECO:0000313" key="10">
    <source>
        <dbReference type="Proteomes" id="UP000245461"/>
    </source>
</evidence>
<reference evidence="9 10" key="1">
    <citation type="submission" date="2018-05" db="EMBL/GenBank/DDBJ databases">
        <title>Zavarzinia sp. HR-AS.</title>
        <authorList>
            <person name="Lee Y."/>
            <person name="Jeon C.O."/>
        </authorList>
    </citation>
    <scope>NUCLEOTIDE SEQUENCE [LARGE SCALE GENOMIC DNA]</scope>
    <source>
        <strain evidence="9 10">HR-AS</strain>
    </source>
</reference>
<dbReference type="OrthoDB" id="9812625at2"/>
<sequence>MTVIQVEGGAMPGAGPAEELRLRLARLQAGAAAEPYPTARRRIDRLNRCIAMLVDERERIAAAIAADYGHRSWHQTMIAEIFTTVEALKHARSHVNRWMRPERRRLPLHLALLGARGRVFHQPVGVVGVVGPWNFPVNLLLAPLAGILAAGNRALLKPSEHTPATAELLAELVAGRFDADEIAMATGGRAVAEAFCRLPFDHLIYTGGGEVARLVMRAAAENLVPVTLELGGKSPVVIGTGADLAMAARRIVGGKMLNMGQVCLAPDYILVAAGQRDALVAALTAEIARLAPEGAGGADVSAIVNQNHYDRLAAYLADAARRGAAIVTAPGQAPLPEGRRMPITLVVDPPADARVMAEEIFGPLIVVRSTAGFEAAVEAIRERPRPLALYYFGRDRGEIDRLTRETVSGALVIGDVIMHYTVEDLPFGGAGASGMGAYHGIDGFRRFSVPKAVYRQTFLDTSALVRPPFGPRRSRLLDLAIRK</sequence>
<dbReference type="InterPro" id="IPR016162">
    <property type="entry name" value="Ald_DH_N"/>
</dbReference>
<name>A0A317DZZ4_9PROT</name>
<gene>
    <name evidence="9" type="ORF">DKG74_14925</name>
</gene>
<evidence type="ECO:0000256" key="2">
    <source>
        <dbReference type="ARBA" id="ARBA00023002"/>
    </source>
</evidence>
<dbReference type="Gene3D" id="3.40.309.10">
    <property type="entry name" value="Aldehyde Dehydrogenase, Chain A, domain 2"/>
    <property type="match status" value="1"/>
</dbReference>
<evidence type="ECO:0000256" key="5">
    <source>
        <dbReference type="PIRSR" id="PIRSR036492-1"/>
    </source>
</evidence>
<keyword evidence="10" id="KW-1185">Reference proteome</keyword>
<dbReference type="Proteomes" id="UP000245461">
    <property type="component" value="Unassembled WGS sequence"/>
</dbReference>
<dbReference type="PIRSF" id="PIRSF036492">
    <property type="entry name" value="ALDH"/>
    <property type="match status" value="1"/>
</dbReference>
<evidence type="ECO:0000256" key="3">
    <source>
        <dbReference type="ARBA" id="ARBA00023027"/>
    </source>
</evidence>
<dbReference type="Gene3D" id="3.40.605.10">
    <property type="entry name" value="Aldehyde Dehydrogenase, Chain A, domain 1"/>
    <property type="match status" value="1"/>
</dbReference>
<feature type="active site" evidence="5">
    <location>
        <position position="263"/>
    </location>
</feature>
<organism evidence="9 10">
    <name type="scientific">Zavarzinia aquatilis</name>
    <dbReference type="NCBI Taxonomy" id="2211142"/>
    <lineage>
        <taxon>Bacteria</taxon>
        <taxon>Pseudomonadati</taxon>
        <taxon>Pseudomonadota</taxon>
        <taxon>Alphaproteobacteria</taxon>
        <taxon>Rhodospirillales</taxon>
        <taxon>Zavarziniaceae</taxon>
        <taxon>Zavarzinia</taxon>
    </lineage>
</organism>
<dbReference type="InterPro" id="IPR029510">
    <property type="entry name" value="Ald_DH_CS_GLU"/>
</dbReference>
<dbReference type="GO" id="GO:0005737">
    <property type="term" value="C:cytoplasm"/>
    <property type="evidence" value="ECO:0007669"/>
    <property type="project" value="TreeGrafter"/>
</dbReference>
<dbReference type="InterPro" id="IPR015590">
    <property type="entry name" value="Aldehyde_DH_dom"/>
</dbReference>
<dbReference type="GO" id="GO:0004029">
    <property type="term" value="F:aldehyde dehydrogenase (NAD+) activity"/>
    <property type="evidence" value="ECO:0007669"/>
    <property type="project" value="TreeGrafter"/>
</dbReference>
<feature type="domain" description="Aldehyde dehydrogenase" evidence="8">
    <location>
        <begin position="38"/>
        <end position="453"/>
    </location>
</feature>
<evidence type="ECO:0000256" key="4">
    <source>
        <dbReference type="PIRNR" id="PIRNR036492"/>
    </source>
</evidence>
<feature type="active site" evidence="5 6">
    <location>
        <position position="229"/>
    </location>
</feature>
<dbReference type="InterPro" id="IPR016163">
    <property type="entry name" value="Ald_DH_C"/>
</dbReference>
<keyword evidence="2 4" id="KW-0560">Oxidoreductase</keyword>
<accession>A0A317DZZ4</accession>
<dbReference type="Pfam" id="PF00171">
    <property type="entry name" value="Aldedh"/>
    <property type="match status" value="1"/>
</dbReference>
<dbReference type="EMBL" id="QGLE01000009">
    <property type="protein sequence ID" value="PWR20299.1"/>
    <property type="molecule type" value="Genomic_DNA"/>
</dbReference>
<evidence type="ECO:0000313" key="9">
    <source>
        <dbReference type="EMBL" id="PWR20299.1"/>
    </source>
</evidence>
<dbReference type="RefSeq" id="WP_109906973.1">
    <property type="nucleotide sequence ID" value="NZ_QGLE01000009.1"/>
</dbReference>
<dbReference type="AlphaFoldDB" id="A0A317DZZ4"/>
<keyword evidence="3" id="KW-0520">NAD</keyword>
<evidence type="ECO:0000256" key="6">
    <source>
        <dbReference type="PROSITE-ProRule" id="PRU10007"/>
    </source>
</evidence>
<dbReference type="InterPro" id="IPR012394">
    <property type="entry name" value="Aldehyde_DH_NAD(P)"/>
</dbReference>
<comment type="caution">
    <text evidence="9">The sequence shown here is derived from an EMBL/GenBank/DDBJ whole genome shotgun (WGS) entry which is preliminary data.</text>
</comment>
<protein>
    <recommendedName>
        <fullName evidence="4">Aldehyde dehydrogenase</fullName>
    </recommendedName>
</protein>
<dbReference type="GO" id="GO:0006081">
    <property type="term" value="P:aldehyde metabolic process"/>
    <property type="evidence" value="ECO:0007669"/>
    <property type="project" value="InterPro"/>
</dbReference>
<dbReference type="InterPro" id="IPR016161">
    <property type="entry name" value="Ald_DH/histidinol_DH"/>
</dbReference>
<dbReference type="PROSITE" id="PS00687">
    <property type="entry name" value="ALDEHYDE_DEHYDR_GLU"/>
    <property type="match status" value="1"/>
</dbReference>
<dbReference type="PANTHER" id="PTHR43570:SF20">
    <property type="entry name" value="ALDEHYDE DEHYDROGENASE ALDX-RELATED"/>
    <property type="match status" value="1"/>
</dbReference>
<evidence type="ECO:0000256" key="1">
    <source>
        <dbReference type="ARBA" id="ARBA00009986"/>
    </source>
</evidence>